<dbReference type="InterPro" id="IPR029001">
    <property type="entry name" value="ITPase-like_fam"/>
</dbReference>
<proteinExistence type="inferred from homology"/>
<keyword evidence="3 5" id="KW-0378">Hydrolase</keyword>
<dbReference type="SUPFAM" id="SSF52972">
    <property type="entry name" value="ITPase-like"/>
    <property type="match status" value="1"/>
</dbReference>
<dbReference type="EMBL" id="HG916765">
    <property type="protein sequence ID" value="CDM23546.1"/>
    <property type="molecule type" value="Genomic_DNA"/>
</dbReference>
<dbReference type="HAMAP" id="MF_00528">
    <property type="entry name" value="Maf"/>
    <property type="match status" value="1"/>
</dbReference>
<feature type="site" description="Important for substrate specificity" evidence="5">
    <location>
        <position position="11"/>
    </location>
</feature>
<dbReference type="NCBIfam" id="TIGR00172">
    <property type="entry name" value="maf"/>
    <property type="match status" value="1"/>
</dbReference>
<dbReference type="KEGG" id="cdn:BN940_05386"/>
<dbReference type="InterPro" id="IPR003697">
    <property type="entry name" value="Maf-like"/>
</dbReference>
<dbReference type="STRING" id="1437824.BN940_05386"/>
<comment type="cofactor">
    <cofactor evidence="5">
        <name>a divalent metal cation</name>
        <dbReference type="ChEBI" id="CHEBI:60240"/>
    </cofactor>
</comment>
<dbReference type="CDD" id="cd00555">
    <property type="entry name" value="Maf"/>
    <property type="match status" value="1"/>
</dbReference>
<keyword evidence="2 5" id="KW-0963">Cytoplasm</keyword>
<dbReference type="Proteomes" id="UP000019805">
    <property type="component" value="Chromosome"/>
</dbReference>
<dbReference type="OrthoDB" id="9813694at2"/>
<gene>
    <name evidence="6" type="ORF">BN940_05386</name>
</gene>
<dbReference type="PATRIC" id="fig|1437824.5.peg.1063"/>
<dbReference type="PANTHER" id="PTHR43213:SF10">
    <property type="entry name" value="7-METHYL-GTP PYROPHOSPHATASE"/>
    <property type="match status" value="1"/>
</dbReference>
<dbReference type="Pfam" id="PF02545">
    <property type="entry name" value="Maf"/>
    <property type="match status" value="1"/>
</dbReference>
<dbReference type="HOGENOM" id="CLU_040416_1_0_4"/>
<dbReference type="AlphaFoldDB" id="W8X326"/>
<keyword evidence="7" id="KW-1185">Reference proteome</keyword>
<evidence type="ECO:0000313" key="6">
    <source>
        <dbReference type="EMBL" id="CDM23546.1"/>
    </source>
</evidence>
<dbReference type="GO" id="GO:0009117">
    <property type="term" value="P:nucleotide metabolic process"/>
    <property type="evidence" value="ECO:0007669"/>
    <property type="project" value="UniProtKB-KW"/>
</dbReference>
<comment type="caution">
    <text evidence="5">Lacks conserved residue(s) required for the propagation of feature annotation.</text>
</comment>
<name>W8X326_CASD6</name>
<evidence type="ECO:0000256" key="4">
    <source>
        <dbReference type="ARBA" id="ARBA00023080"/>
    </source>
</evidence>
<feature type="site" description="Important for substrate specificity" evidence="5">
    <location>
        <position position="69"/>
    </location>
</feature>
<evidence type="ECO:0000256" key="1">
    <source>
        <dbReference type="ARBA" id="ARBA00004496"/>
    </source>
</evidence>
<dbReference type="PANTHER" id="PTHR43213">
    <property type="entry name" value="BIFUNCTIONAL DTTP/UTP PYROPHOSPHATASE/METHYLTRANSFERASE PROTEIN-RELATED"/>
    <property type="match status" value="1"/>
</dbReference>
<sequence length="202" mass="22256">MPLILASSSPYRRALLRRLNLPFSVRSPDIDESPRPGESPLDLSLRLAREKAAAIAARHPGALVIGSDQVAVFQGEPIGKPGSFEAARDQLRRFGGRDVLFHTALCVTDGRRHLLEQVPTECRFLALDDARIEHYLRVEQPFDTAGSAKAEQLGVALMERMRSDDPTALIGLPLIALCRMLRAFGLEPLASHPETQPYSPRS</sequence>
<feature type="site" description="Important for substrate specificity" evidence="5">
    <location>
        <position position="151"/>
    </location>
</feature>
<evidence type="ECO:0000256" key="2">
    <source>
        <dbReference type="ARBA" id="ARBA00022490"/>
    </source>
</evidence>
<comment type="subcellular location">
    <subcellularLocation>
        <location evidence="1 5">Cytoplasm</location>
    </subcellularLocation>
</comment>
<comment type="similarity">
    <text evidence="5">Belongs to the Maf family. YceF subfamily.</text>
</comment>
<keyword evidence="4 5" id="KW-0546">Nucleotide metabolism</keyword>
<evidence type="ECO:0000256" key="5">
    <source>
        <dbReference type="HAMAP-Rule" id="MF_00528"/>
    </source>
</evidence>
<evidence type="ECO:0000256" key="3">
    <source>
        <dbReference type="ARBA" id="ARBA00022801"/>
    </source>
</evidence>
<protein>
    <recommendedName>
        <fullName evidence="5">7-methyl-GTP pyrophosphatase</fullName>
        <shortName evidence="5">m(7)GTP pyrophosphatase</shortName>
        <ecNumber evidence="5">3.6.1.-</ecNumber>
    </recommendedName>
</protein>
<dbReference type="RefSeq" id="WP_043680874.1">
    <property type="nucleotide sequence ID" value="NZ_HG916765.1"/>
</dbReference>
<dbReference type="GO" id="GO:0005737">
    <property type="term" value="C:cytoplasm"/>
    <property type="evidence" value="ECO:0007669"/>
    <property type="project" value="UniProtKB-SubCell"/>
</dbReference>
<dbReference type="PIRSF" id="PIRSF006305">
    <property type="entry name" value="Maf"/>
    <property type="match status" value="1"/>
</dbReference>
<dbReference type="eggNOG" id="COG0424">
    <property type="taxonomic scope" value="Bacteria"/>
</dbReference>
<comment type="function">
    <text evidence="5">Nucleoside triphosphate pyrophosphatase that hydrolyzes 7-methyl-GTP (m(7)GTP). May have a dual role in cell division arrest and in preventing the incorporation of modified nucleotides into cellular nucleic acids.</text>
</comment>
<organism evidence="6 7">
    <name type="scientific">Castellaniella defragrans (strain DSM 12143 / CCUG 39792 / 65Phen)</name>
    <name type="common">Alcaligenes defragrans</name>
    <dbReference type="NCBI Taxonomy" id="1437824"/>
    <lineage>
        <taxon>Bacteria</taxon>
        <taxon>Pseudomonadati</taxon>
        <taxon>Pseudomonadota</taxon>
        <taxon>Betaproteobacteria</taxon>
        <taxon>Burkholderiales</taxon>
        <taxon>Alcaligenaceae</taxon>
        <taxon>Castellaniella</taxon>
    </lineage>
</organism>
<dbReference type="EC" id="3.6.1.-" evidence="5"/>
<dbReference type="GO" id="GO:0047429">
    <property type="term" value="F:nucleoside triphosphate diphosphatase activity"/>
    <property type="evidence" value="ECO:0007669"/>
    <property type="project" value="InterPro"/>
</dbReference>
<feature type="active site" description="Proton acceptor" evidence="5">
    <location>
        <position position="68"/>
    </location>
</feature>
<reference evidence="6 7" key="1">
    <citation type="journal article" date="2014" name="BMC Microbiol.">
        <title>The oxygen-independent metabolism of cyclic monoterpenes in Castellaniella defragrans 65Phen.</title>
        <authorList>
            <person name="Petasch J."/>
            <person name="Disch E.M."/>
            <person name="Markert S."/>
            <person name="Becher D."/>
            <person name="Schweder T."/>
            <person name="Huttel B."/>
            <person name="Reinhardt R."/>
            <person name="Harder J."/>
        </authorList>
    </citation>
    <scope>NUCLEOTIDE SEQUENCE [LARGE SCALE GENOMIC DNA]</scope>
    <source>
        <strain evidence="6">65Phen</strain>
    </source>
</reference>
<evidence type="ECO:0000313" key="7">
    <source>
        <dbReference type="Proteomes" id="UP000019805"/>
    </source>
</evidence>
<comment type="catalytic activity">
    <reaction evidence="5">
        <text>N(7)-methyl-GTP + H2O = N(7)-methyl-GMP + diphosphate + H(+)</text>
        <dbReference type="Rhea" id="RHEA:58744"/>
        <dbReference type="ChEBI" id="CHEBI:15377"/>
        <dbReference type="ChEBI" id="CHEBI:15378"/>
        <dbReference type="ChEBI" id="CHEBI:33019"/>
        <dbReference type="ChEBI" id="CHEBI:58285"/>
        <dbReference type="ChEBI" id="CHEBI:87133"/>
    </reaction>
</comment>
<dbReference type="Gene3D" id="3.90.950.10">
    <property type="match status" value="1"/>
</dbReference>
<accession>W8X326</accession>